<comment type="caution">
    <text evidence="1">The sequence shown here is derived from an EMBL/GenBank/DDBJ whole genome shotgun (WGS) entry which is preliminary data.</text>
</comment>
<reference evidence="1 2" key="1">
    <citation type="submission" date="2023-04" db="EMBL/GenBank/DDBJ databases">
        <title>Streptomyces chengmaiensis sp. nov. isolated from the stem of mangrove plant in Hainan.</title>
        <authorList>
            <person name="Huang X."/>
            <person name="Zhou S."/>
            <person name="Chu X."/>
            <person name="Xie Y."/>
            <person name="Lin Y."/>
        </authorList>
    </citation>
    <scope>NUCLEOTIDE SEQUENCE [LARGE SCALE GENOMIC DNA]</scope>
    <source>
        <strain evidence="1 2">HNM0663</strain>
    </source>
</reference>
<dbReference type="EMBL" id="JARWBG010000013">
    <property type="protein sequence ID" value="MDH2389805.1"/>
    <property type="molecule type" value="Genomic_DNA"/>
</dbReference>
<keyword evidence="2" id="KW-1185">Reference proteome</keyword>
<gene>
    <name evidence="1" type="ORF">QCN29_13575</name>
</gene>
<evidence type="ECO:0000313" key="2">
    <source>
        <dbReference type="Proteomes" id="UP001223144"/>
    </source>
</evidence>
<accession>A0ABT6HM56</accession>
<dbReference type="InterPro" id="IPR010866">
    <property type="entry name" value="A-2_8-polyST"/>
</dbReference>
<organism evidence="1 2">
    <name type="scientific">Streptomyces chengmaiensis</name>
    <dbReference type="NCBI Taxonomy" id="3040919"/>
    <lineage>
        <taxon>Bacteria</taxon>
        <taxon>Bacillati</taxon>
        <taxon>Actinomycetota</taxon>
        <taxon>Actinomycetes</taxon>
        <taxon>Kitasatosporales</taxon>
        <taxon>Streptomycetaceae</taxon>
        <taxon>Streptomyces</taxon>
    </lineage>
</organism>
<dbReference type="Proteomes" id="UP001223144">
    <property type="component" value="Unassembled WGS sequence"/>
</dbReference>
<protein>
    <submittedName>
        <fullName evidence="1">Polysialyltransferase family glycosyltransferase</fullName>
    </submittedName>
</protein>
<name>A0ABT6HM56_9ACTN</name>
<proteinExistence type="predicted"/>
<dbReference type="Pfam" id="PF07388">
    <property type="entry name" value="A-2_8-polyST"/>
    <property type="match status" value="1"/>
</dbReference>
<evidence type="ECO:0000313" key="1">
    <source>
        <dbReference type="EMBL" id="MDH2389805.1"/>
    </source>
</evidence>
<sequence length="441" mass="48000">MTVQMFCAATQYAAATVAAALRSGLFGRRADHRRILVVSDTSAAPEIGTPLDLMPGFEALRPEFDEVRSWNETIRPHHPAGWSPRPQDVPLWEKSLRLAWRLGDEPVEVACESIQANPSRAIAAIFANSPVHVYADGLMSYGPTRNRIPLPMSSRIRRLLHLDLVPGLRPMLLSEYGVEPVAVPGAEFLAVLREVSDAADEADGGGLPAGTALLLGQYLSALELISRDEEDGLHLRMLRGAAALGHRTITFKPHPSAPADSTLAIQEAARELGVSLDVLRTPVLAETLYERARPELVVGCFSTAMMTAAALYGIPAARVGTDLLLDRITPYQNSNRVPLTVVDALLPALEGDERAGKPVDLTAADEVDPLVRAVGFCMQATAYPELQEQTAELLRTLPDAELTRYFKRRRLTSLGLPGGRPVRAAALRRHPAVRKVVRKLR</sequence>
<dbReference type="RefSeq" id="WP_279928131.1">
    <property type="nucleotide sequence ID" value="NZ_JARWBG010000013.1"/>
</dbReference>